<feature type="signal peptide" evidence="1">
    <location>
        <begin position="1"/>
        <end position="21"/>
    </location>
</feature>
<protein>
    <submittedName>
        <fullName evidence="2">DUF885 domain-containing protein</fullName>
    </submittedName>
</protein>
<evidence type="ECO:0000313" key="3">
    <source>
        <dbReference type="Proteomes" id="UP000500938"/>
    </source>
</evidence>
<dbReference type="InterPro" id="IPR010281">
    <property type="entry name" value="DUF885"/>
</dbReference>
<dbReference type="PROSITE" id="PS51257">
    <property type="entry name" value="PROKAR_LIPOPROTEIN"/>
    <property type="match status" value="1"/>
</dbReference>
<reference evidence="2 3" key="1">
    <citation type="submission" date="2020-05" db="EMBL/GenBank/DDBJ databases">
        <title>Complete genome sequence of Gemmatimonas greenlandica TET16.</title>
        <authorList>
            <person name="Zeng Y."/>
        </authorList>
    </citation>
    <scope>NUCLEOTIDE SEQUENCE [LARGE SCALE GENOMIC DNA]</scope>
    <source>
        <strain evidence="2 3">TET16</strain>
    </source>
</reference>
<sequence>MRTPKRLATLALLSLGAAGLAAGTACTPAADKAGTSATTAGFAPFVDRYLDGFARRHPSIAAGNGLHDHDDLLDDFSAQAIAAEIAALKTAAAELAAFSDSSLTPDERVDKRILAGVIDGWLLEQETLANWKRNPMTYASALSDGVHNLMTMENDAAPVRMRRIIAKLAGVPAFLQAARTNIVNPPRIFAERGLGMMRGASTMLTVDLPVAFAAEKGTPLMDSLLSAAAVAAREIDAYTTDFEKTVLPTANGEWKIGGDAVARRYRSEELIDVPLADLAALGERELKLAQDRFRAAALRLAPGADPQATWLTIRRNHPKRGEVVAAAQAVVDSLTRFIATKNLAVVPEGEHVVVKPAQPFSLGFASMHASPPLEKTPVQSVFYITDADSADAPAQQEAWLERFNFASLAITSAHEAMPGHWLHSVHMRQTPGKIRRIWIGLNPFPQPSSGQDGWAHYSEELVVEQGFMNGDPRYELAQLSDALTRICRLLSGIRLHTGEWTLEQAQACFEQQAYVAAPAAKREAQRGTYDPTYGGYFLGKRGMLTLRRDVKAAQGDQFNLRDFHERVMKNGIAPIWAHRQLLMPGDTSRVIQ</sequence>
<feature type="chain" id="PRO_5026730633" evidence="1">
    <location>
        <begin position="22"/>
        <end position="592"/>
    </location>
</feature>
<name>A0A6M4INL2_9BACT</name>
<keyword evidence="3" id="KW-1185">Reference proteome</keyword>
<dbReference type="RefSeq" id="WP_171226006.1">
    <property type="nucleotide sequence ID" value="NZ_CP053085.1"/>
</dbReference>
<dbReference type="Proteomes" id="UP000500938">
    <property type="component" value="Chromosome"/>
</dbReference>
<gene>
    <name evidence="2" type="ORF">HKW67_14185</name>
</gene>
<dbReference type="PANTHER" id="PTHR33361">
    <property type="entry name" value="GLR0591 PROTEIN"/>
    <property type="match status" value="1"/>
</dbReference>
<keyword evidence="1" id="KW-0732">Signal</keyword>
<dbReference type="EMBL" id="CP053085">
    <property type="protein sequence ID" value="QJR36574.1"/>
    <property type="molecule type" value="Genomic_DNA"/>
</dbReference>
<evidence type="ECO:0000313" key="2">
    <source>
        <dbReference type="EMBL" id="QJR36574.1"/>
    </source>
</evidence>
<evidence type="ECO:0000256" key="1">
    <source>
        <dbReference type="SAM" id="SignalP"/>
    </source>
</evidence>
<dbReference type="AlphaFoldDB" id="A0A6M4INL2"/>
<dbReference type="PANTHER" id="PTHR33361:SF15">
    <property type="entry name" value="DUF885 FAMILY LIPOPROTEIN"/>
    <property type="match status" value="1"/>
</dbReference>
<accession>A0A6M4INL2</accession>
<proteinExistence type="predicted"/>
<dbReference type="Pfam" id="PF05960">
    <property type="entry name" value="DUF885"/>
    <property type="match status" value="1"/>
</dbReference>
<dbReference type="KEGG" id="ggr:HKW67_14185"/>
<organism evidence="2 3">
    <name type="scientific">Gemmatimonas groenlandica</name>
    <dbReference type="NCBI Taxonomy" id="2732249"/>
    <lineage>
        <taxon>Bacteria</taxon>
        <taxon>Pseudomonadati</taxon>
        <taxon>Gemmatimonadota</taxon>
        <taxon>Gemmatimonadia</taxon>
        <taxon>Gemmatimonadales</taxon>
        <taxon>Gemmatimonadaceae</taxon>
        <taxon>Gemmatimonas</taxon>
    </lineage>
</organism>